<dbReference type="GO" id="GO:0097588">
    <property type="term" value="P:archaeal or bacterial-type flagellum-dependent cell motility"/>
    <property type="evidence" value="ECO:0007669"/>
    <property type="project" value="InterPro"/>
</dbReference>
<keyword evidence="2" id="KW-0282">Flagellum</keyword>
<dbReference type="Pfam" id="PF01917">
    <property type="entry name" value="Flagellin_arch-type"/>
    <property type="match status" value="1"/>
</dbReference>
<name>A0AAF0JT64_9EURY</name>
<sequence length="168" mass="18066">MSSETFATAIFLITAIVAAAVLVNAFFPIVYQATSTFTESSSSADERLRTDIQIINTYANAASSLDAKIWIKNTGSARIGTNTLNMSDVFIGEVGNFDISTLVSGTPGANQWSYTIIQTEDNGYWDPRETLQISVNSDLIPSTSGEYVYFSLSLPNGVSISQTFTTSG</sequence>
<keyword evidence="1" id="KW-0812">Transmembrane</keyword>
<keyword evidence="1" id="KW-0472">Membrane</keyword>
<keyword evidence="1" id="KW-1133">Transmembrane helix</keyword>
<gene>
    <name evidence="2" type="ORF">L1994_07095</name>
</gene>
<protein>
    <submittedName>
        <fullName evidence="2">Flagellin</fullName>
    </submittedName>
</protein>
<dbReference type="KEGG" id="manq:L1994_07095"/>
<feature type="transmembrane region" description="Helical" evidence="1">
    <location>
        <begin position="6"/>
        <end position="31"/>
    </location>
</feature>
<reference evidence="2" key="1">
    <citation type="submission" date="2022-01" db="EMBL/GenBank/DDBJ databases">
        <title>Complete genome of Methanomicrobium antiquum DSM 21220.</title>
        <authorList>
            <person name="Chen S.-C."/>
            <person name="You Y.-T."/>
            <person name="Zhou Y.-Z."/>
            <person name="Lai M.-C."/>
        </authorList>
    </citation>
    <scope>NUCLEOTIDE SEQUENCE</scope>
    <source>
        <strain evidence="2">DSM 21220</strain>
    </source>
</reference>
<dbReference type="GeneID" id="79950151"/>
<dbReference type="AlphaFoldDB" id="A0AAF0JT64"/>
<proteinExistence type="predicted"/>
<keyword evidence="2" id="KW-0969">Cilium</keyword>
<keyword evidence="2" id="KW-0966">Cell projection</keyword>
<organism evidence="2 3">
    <name type="scientific">Methanomicrobium antiquum</name>
    <dbReference type="NCBI Taxonomy" id="487686"/>
    <lineage>
        <taxon>Archaea</taxon>
        <taxon>Methanobacteriati</taxon>
        <taxon>Methanobacteriota</taxon>
        <taxon>Stenosarchaea group</taxon>
        <taxon>Methanomicrobia</taxon>
        <taxon>Methanomicrobiales</taxon>
        <taxon>Methanomicrobiaceae</taxon>
        <taxon>Methanomicrobium</taxon>
    </lineage>
</organism>
<dbReference type="InterPro" id="IPR002774">
    <property type="entry name" value="Flagellin_arc-type"/>
</dbReference>
<evidence type="ECO:0000313" key="2">
    <source>
        <dbReference type="EMBL" id="WFN35923.1"/>
    </source>
</evidence>
<dbReference type="GO" id="GO:0005198">
    <property type="term" value="F:structural molecule activity"/>
    <property type="evidence" value="ECO:0007669"/>
    <property type="project" value="InterPro"/>
</dbReference>
<dbReference type="EMBL" id="CP091092">
    <property type="protein sequence ID" value="WFN35923.1"/>
    <property type="molecule type" value="Genomic_DNA"/>
</dbReference>
<keyword evidence="3" id="KW-1185">Reference proteome</keyword>
<accession>A0AAF0JT64</accession>
<dbReference type="RefSeq" id="WP_278098762.1">
    <property type="nucleotide sequence ID" value="NZ_CP091092.1"/>
</dbReference>
<evidence type="ECO:0000256" key="1">
    <source>
        <dbReference type="SAM" id="Phobius"/>
    </source>
</evidence>
<evidence type="ECO:0000313" key="3">
    <source>
        <dbReference type="Proteomes" id="UP001218895"/>
    </source>
</evidence>
<dbReference type="Proteomes" id="UP001218895">
    <property type="component" value="Chromosome"/>
</dbReference>